<organism evidence="38">
    <name type="scientific">Human immunodeficiency virus type 1</name>
    <name type="common">HIV-1</name>
    <dbReference type="NCBI Taxonomy" id="11676"/>
    <lineage>
        <taxon>Viruses</taxon>
        <taxon>Riboviria</taxon>
        <taxon>Pararnavirae</taxon>
        <taxon>Artverviricota</taxon>
        <taxon>Revtraviricetes</taxon>
        <taxon>Ortervirales</taxon>
        <taxon>Retroviridae</taxon>
        <taxon>Orthoretrovirinae</taxon>
        <taxon>Lentivirus</taxon>
        <taxon>Lentivirus humimdef1</taxon>
    </lineage>
</organism>
<keyword evidence="9 33" id="KW-1032">Host cell membrane</keyword>
<comment type="domain">
    <text evidence="33">The CD4-binding region is targeted by the antibody b12.</text>
</comment>
<keyword evidence="27 33" id="KW-1015">Disulfide bond</keyword>
<dbReference type="GO" id="GO:0016020">
    <property type="term" value="C:membrane"/>
    <property type="evidence" value="ECO:0007669"/>
    <property type="project" value="UniProtKB-UniRule"/>
</dbReference>
<feature type="region of interest" description="CD4-binding loop" evidence="33">
    <location>
        <begin position="361"/>
        <end position="371"/>
    </location>
</feature>
<keyword evidence="23 33" id="KW-1039">Host endosome</keyword>
<evidence type="ECO:0000259" key="37">
    <source>
        <dbReference type="Pfam" id="PF00517"/>
    </source>
</evidence>
<feature type="site" description="Cleavage; by host furin" evidence="33">
    <location>
        <begin position="505"/>
        <end position="506"/>
    </location>
</feature>
<dbReference type="GO" id="GO:0052031">
    <property type="term" value="P:symbiont-mediated perturbation of host defense response"/>
    <property type="evidence" value="ECO:0007669"/>
    <property type="project" value="UniProtKB-UniRule"/>
</dbReference>
<dbReference type="FunFam" id="1.20.5.490:FF:000001">
    <property type="entry name" value="Envelope glycoprotein gp160"/>
    <property type="match status" value="1"/>
</dbReference>
<feature type="disulfide bond" evidence="33">
    <location>
        <begin position="592"/>
        <end position="598"/>
    </location>
</feature>
<dbReference type="GO" id="GO:0055036">
    <property type="term" value="C:virion membrane"/>
    <property type="evidence" value="ECO:0007669"/>
    <property type="project" value="UniProtKB-SubCell"/>
</dbReference>
<dbReference type="GO" id="GO:0019064">
    <property type="term" value="P:fusion of virus membrane with host plasma membrane"/>
    <property type="evidence" value="ECO:0007669"/>
    <property type="project" value="UniProtKB-UniRule"/>
</dbReference>
<dbReference type="GO" id="GO:1903911">
    <property type="term" value="P:positive regulation of receptor clustering"/>
    <property type="evidence" value="ECO:0007669"/>
    <property type="project" value="UniProtKB-UniRule"/>
</dbReference>
<feature type="region of interest" description="V1" evidence="33">
    <location>
        <begin position="130"/>
        <end position="155"/>
    </location>
</feature>
<dbReference type="SUPFAM" id="SSF58069">
    <property type="entry name" value="Virus ectodomain"/>
    <property type="match status" value="1"/>
</dbReference>
<evidence type="ECO:0000256" key="21">
    <source>
        <dbReference type="ARBA" id="ARBA00022890"/>
    </source>
</evidence>
<evidence type="ECO:0000256" key="6">
    <source>
        <dbReference type="ARBA" id="ARBA00004650"/>
    </source>
</evidence>
<evidence type="ECO:0000256" key="28">
    <source>
        <dbReference type="ARBA" id="ARBA00023180"/>
    </source>
</evidence>
<dbReference type="GO" id="GO:1903908">
    <property type="term" value="P:positive regulation of plasma membrane raft polarization"/>
    <property type="evidence" value="ECO:0007669"/>
    <property type="project" value="UniProtKB-UniRule"/>
</dbReference>
<keyword evidence="11 33" id="KW-0945">Host-virus interaction</keyword>
<evidence type="ECO:0000256" key="33">
    <source>
        <dbReference type="HAMAP-Rule" id="MF_04083"/>
    </source>
</evidence>
<comment type="domain">
    <text evidence="33 34">The 17 amino acids long immunosuppressive region is present in many retroviral envelope proteins. Synthetic peptides derived from this relatively conserved sequence inhibit immune function in vitro and in vivo.</text>
</comment>
<accession>A0A2P1H063</accession>
<keyword evidence="10 33" id="KW-1165">Clathrin-mediated endocytosis of virus by host</keyword>
<evidence type="ECO:0000256" key="19">
    <source>
        <dbReference type="ARBA" id="ARBA00022870"/>
    </source>
</evidence>
<evidence type="ECO:0000256" key="15">
    <source>
        <dbReference type="ARBA" id="ARBA00022703"/>
    </source>
</evidence>
<keyword evidence="28 33" id="KW-0325">Glycoprotein</keyword>
<feature type="region of interest" description="MPER; binding to GalCer" evidence="33">
    <location>
        <begin position="656"/>
        <end position="677"/>
    </location>
</feature>
<keyword evidence="18 33" id="KW-0946">Virion</keyword>
<dbReference type="HAMAP" id="MF_04083">
    <property type="entry name" value="HIV_ENV"/>
    <property type="match status" value="1"/>
</dbReference>
<protein>
    <recommendedName>
        <fullName evidence="33">Envelope glycoprotein gp160</fullName>
    </recommendedName>
    <alternativeName>
        <fullName evidence="33">Env polyprotein</fullName>
    </alternativeName>
    <component>
        <recommendedName>
            <fullName evidence="33">Surface protein gp120</fullName>
            <shortName evidence="33">SU</shortName>
        </recommendedName>
        <alternativeName>
            <fullName evidence="33">Glycoprotein 120</fullName>
            <shortName evidence="33">gp120</shortName>
        </alternativeName>
    </component>
    <component>
        <recommendedName>
            <fullName evidence="33">Transmembrane protein gp41</fullName>
            <shortName evidence="33">TM</shortName>
        </recommendedName>
        <alternativeName>
            <fullName evidence="33">Glycoprotein 41</fullName>
            <shortName evidence="33">gp41</shortName>
        </alternativeName>
    </component>
</protein>
<evidence type="ECO:0000256" key="7">
    <source>
        <dbReference type="ARBA" id="ARBA00022506"/>
    </source>
</evidence>
<evidence type="ECO:0000256" key="5">
    <source>
        <dbReference type="ARBA" id="ARBA00004578"/>
    </source>
</evidence>
<keyword evidence="30 33" id="KW-0449">Lipoprotein</keyword>
<keyword evidence="26 33" id="KW-0564">Palmitate</keyword>
<dbReference type="FunFam" id="1.10.287.210:FF:000001">
    <property type="entry name" value="Envelope glycoprotein gp160"/>
    <property type="match status" value="1"/>
</dbReference>
<comment type="subcellular location">
    <molecule>Transmembrane protein gp41</molecule>
    <subcellularLocation>
        <location evidence="33">Virion membrane</location>
        <topology evidence="33">Single-pass type I membrane protein</topology>
    </subcellularLocation>
    <subcellularLocation>
        <location evidence="33">Host cell membrane</location>
        <topology evidence="33">Single-pass type I membrane protein</topology>
    </subcellularLocation>
    <subcellularLocation>
        <location evidence="33">Host endosome membrane</location>
        <topology evidence="33">Single-pass type I membrane protein</topology>
    </subcellularLocation>
    <text evidence="33">It is probably concentrated at the site of budding and incorporated into the virions possibly by contacts between the cytoplasmic tail of Env and the N-terminus of Gag.</text>
</comment>
<dbReference type="GO" id="GO:0019031">
    <property type="term" value="C:viral envelope"/>
    <property type="evidence" value="ECO:0007669"/>
    <property type="project" value="UniProtKB-KW"/>
</dbReference>
<keyword evidence="7 33" id="KW-1168">Fusion of virus membrane with host membrane</keyword>
<organismHost>
    <name type="scientific">Homo sapiens</name>
    <name type="common">Human</name>
    <dbReference type="NCBI Taxonomy" id="9606"/>
</organismHost>
<evidence type="ECO:0000256" key="23">
    <source>
        <dbReference type="ARBA" id="ARBA00023046"/>
    </source>
</evidence>
<comment type="function">
    <text evidence="33">Envelope glycoprotein gp160: Oligomerizes in the host endoplasmic reticulum into predominantly trimers. In a second time, gp160 transits in the host Golgi, where glycosylation is completed. The precursor is then proteolytically cleaved in the trans-Golgi and thereby activated by cellular furin or furin-like proteases to produce gp120 and gp41.</text>
</comment>
<keyword evidence="21 33" id="KW-1164">Virus endocytosis by host</keyword>
<evidence type="ECO:0000259" key="36">
    <source>
        <dbReference type="Pfam" id="PF00516"/>
    </source>
</evidence>
<feature type="disulfide bond" evidence="33">
    <location>
        <begin position="130"/>
        <end position="156"/>
    </location>
</feature>
<comment type="PTM">
    <text evidence="33">Highly glycosylated by host. The high number of glycan on the protein is reffered to as 'glycan shield' because it contributes to hide protein sequence from adaptive immune system.</text>
</comment>
<evidence type="ECO:0000256" key="17">
    <source>
        <dbReference type="ARBA" id="ARBA00022804"/>
    </source>
</evidence>
<comment type="subcellular location">
    <molecule>Surface protein gp120</molecule>
    <subcellularLocation>
        <location evidence="33">Virion membrane</location>
        <topology evidence="33">Peripheral membrane protein</topology>
    </subcellularLocation>
    <subcellularLocation>
        <location evidence="33">Host cell membrane</location>
        <topology evidence="33">Peripheral membrane protein</topology>
    </subcellularLocation>
    <subcellularLocation>
        <location evidence="33">Host endosome membrane</location>
        <topology evidence="33">Single-pass type I membrane protein</topology>
    </subcellularLocation>
    <text evidence="33">The surface protein is not anchored to the viral envelope, but associates with the extravirion surface through its binding to TM. It is probably concentrated at the site of budding and incorporated into the virions possibly by contacts between the cytoplasmic tail of Env and the N-terminus of Gag.</text>
</comment>
<sequence>MRVMGIRRNCQHLWRWGTMLLGILMICNVAGNLWVTVYYGVPVWKEATTTLFCASDAKAYDTEVHNVWATHACVPTDPNPQEILLENVTENFNMWKNNMVEQMHEDIISLWDQSLKPCVKLTPLCVTLNCTDYTGNGTNTTSSGGETMERGEIKNCSFNVTTHIRDKVQKESALFYKLDVVPIGNSSTSYRLMSCNTSVITQACPKVTFEPIPIHYCAPAGFAILKCKDKKFNGTGPCTNVSTVQCTHGIRPVVSTQLLLNGSLAEEDVVIRSSNFTNNAKIIMVQLNESVEINCTRPNNNTRKSIHLGPGSALYTTEIIGNIRQAHCNISRAKWNNTLKQIVRKLGEQFGNNKTIVFNQSSGGDPEIVTHSFNCGGEFFYCNSTQLFNSTWIRDKSNDTRGNDTITLPCRIKQIINMWQEVGKAMYAPPIRGRISCSSNITGLILTRDGGNSSDVNNTEIFRPGGGDMRDNWRSELYKYKVVKIEPLGVAPTKAKRRVVQRERRAVGLGAMFLGFLGAAGSTMGAASITLTVQARQLLSGIVQQQNNLLRAIEAQQHLLQLTVWGIKQLQARVLAVERYLKDQQLLGIWGCSGKLICTTAVPWNTSWSNKSLDQIWNNMTWMEWEREIDNYTNLIYTLIEESQNQQEKNELELLALDKWASLWNWFDISNWLWYIRIFIMIVGGLVGLRIVFAVISIMNRVRQGYSPLSFQTHRPAPRGPDRPEGIEEEGGERNRDRSGYLVDGFLAIIWVDLRSLCLFSYHRLTDLLLIVKRIVELLGRRGWEVLKYWWNLLQYWSQELKNSAVSLLNATAIAVAEGTDRVIEVVQRAGRAILHIPTRIRQGLERALL</sequence>
<feature type="domain" description="Retroviral envelope protein GP41-like" evidence="37">
    <location>
        <begin position="524"/>
        <end position="713"/>
    </location>
</feature>
<evidence type="ECO:0000256" key="24">
    <source>
        <dbReference type="ARBA" id="ARBA00023054"/>
    </source>
</evidence>
<dbReference type="GO" id="GO:0019082">
    <property type="term" value="P:viral protein processing"/>
    <property type="evidence" value="ECO:0007669"/>
    <property type="project" value="UniProtKB-UniRule"/>
</dbReference>
<comment type="miscellaneous">
    <text evidence="33">HIV-1 lineages are divided in three main groups, M (for Major), O (for Outlier), and N (for New, or Non-M, Non-O). The vast majority of strains found worldwide belong to the group M. Group O seems to be endemic to and largely confined to Cameroon and neighboring countries in West Central Africa, where these viruses represent a small minority of HIV-1 strains. The group N is represented by a limited number of isolates from Cameroonian persons. The group M is further subdivided in 9 clades or subtypes (A to D, F to H, J and K).</text>
</comment>
<evidence type="ECO:0000256" key="16">
    <source>
        <dbReference type="ARBA" id="ARBA00022729"/>
    </source>
</evidence>
<comment type="similarity">
    <text evidence="33">Belongs to the HIV-1 env protein family.</text>
</comment>
<dbReference type="Gene3D" id="1.20.5.490">
    <property type="entry name" value="Single helix bin"/>
    <property type="match status" value="1"/>
</dbReference>
<dbReference type="Gene3D" id="1.10.287.210">
    <property type="match status" value="1"/>
</dbReference>
<feature type="lipid moiety-binding region" description="S-palmitoyl cysteine; by host" evidence="33">
    <location>
        <position position="758"/>
    </location>
</feature>
<dbReference type="GO" id="GO:0039654">
    <property type="term" value="P:fusion of virus membrane with host endosome membrane"/>
    <property type="evidence" value="ECO:0007669"/>
    <property type="project" value="UniProtKB-UniRule"/>
</dbReference>
<evidence type="ECO:0000256" key="10">
    <source>
        <dbReference type="ARBA" id="ARBA00022570"/>
    </source>
</evidence>
<keyword evidence="14 33" id="KW-0812">Transmembrane</keyword>
<keyword evidence="31 33" id="KW-1160">Virus entry into host cell</keyword>
<feature type="transmembrane region" description="Helical" evidence="34">
    <location>
        <begin position="672"/>
        <end position="696"/>
    </location>
</feature>
<dbReference type="InterPro" id="IPR000777">
    <property type="entry name" value="HIV1_Gp120"/>
</dbReference>
<feature type="chain" id="PRO_5023557462" description="Transmembrane protein gp41" evidence="33">
    <location>
        <begin position="506"/>
        <end position="850"/>
    </location>
</feature>
<dbReference type="GO" id="GO:0019062">
    <property type="term" value="P:virion attachment to host cell"/>
    <property type="evidence" value="ECO:0007669"/>
    <property type="project" value="UniProtKB-UniRule"/>
</dbReference>
<reference evidence="38" key="1">
    <citation type="submission" date="2018-03" db="EMBL/GenBank/DDBJ databases">
        <title>Infant Transmitted/Founder HIV-1 from Peripartum Transmission are Neutralization Resistant to Paired Maternal Plasma.</title>
        <authorList>
            <person name="Kumar A."/>
            <person name="Smith C.E."/>
            <person name="Martinez D.R."/>
            <person name="Douglas A.O."/>
            <person name="Gao F."/>
            <person name="Permar S.R."/>
        </authorList>
    </citation>
    <scope>NUCLEOTIDE SEQUENCE</scope>
    <source>
        <strain evidence="38">102605m_1</strain>
    </source>
</reference>
<evidence type="ECO:0000256" key="27">
    <source>
        <dbReference type="ARBA" id="ARBA00023157"/>
    </source>
</evidence>
<evidence type="ECO:0000256" key="20">
    <source>
        <dbReference type="ARBA" id="ARBA00022879"/>
    </source>
</evidence>
<feature type="topological domain" description="Cytoplasmic" evidence="33">
    <location>
        <begin position="700"/>
        <end position="850"/>
    </location>
</feature>
<keyword evidence="22 33" id="KW-1133">Transmembrane helix</keyword>
<feature type="short sequence motif" description="YXXL motif; contains endocytosis signal" evidence="33">
    <location>
        <begin position="706"/>
        <end position="709"/>
    </location>
</feature>
<feature type="transmembrane region" description="Helical" evidence="34">
    <location>
        <begin position="506"/>
        <end position="529"/>
    </location>
</feature>
<evidence type="ECO:0000256" key="12">
    <source>
        <dbReference type="ARBA" id="ARBA00022595"/>
    </source>
</evidence>
<evidence type="ECO:0000256" key="22">
    <source>
        <dbReference type="ARBA" id="ARBA00022989"/>
    </source>
</evidence>
<comment type="miscellaneous">
    <text evidence="33">Inhibitors targeting HIV-1 viral envelope proteins are used as antiretroviral drugs. Attachment of virions to the cell surface via non-specific interactions and CD4 binding can be blocked by inhibitors that include cyanovirin-N, cyclotriazadisulfonamide analogs, PRO 2000, TNX 355 and PRO 542. In addition, BMS 806 can block CD4-induced conformational changes. Env interactions with the coreceptor molecules can be targeted by CCR5 antagonists including SCH-D, maraviroc (UK 427857) and aplaviroc (GW 873140), and the CXCR4 antagonist AMD 070. Fusion of viral and cellular membranes can be inhibited by peptides such as enfuvirtide and tifuvirtide (T 1249). Resistance to inhibitors associated with mutations in Env are observed. Most of the time, single mutations confer only a modest reduction in drug susceptibility. Combination of several mutations is usually required to develop a high-level drug resistance.</text>
</comment>
<keyword evidence="25 33" id="KW-0472">Membrane</keyword>
<dbReference type="Pfam" id="PF00516">
    <property type="entry name" value="GP120"/>
    <property type="match status" value="1"/>
</dbReference>
<feature type="region of interest" description="Immunosuppression" evidence="33">
    <location>
        <begin position="568"/>
        <end position="586"/>
    </location>
</feature>
<evidence type="ECO:0000256" key="26">
    <source>
        <dbReference type="ARBA" id="ARBA00023139"/>
    </source>
</evidence>
<dbReference type="GO" id="GO:0020002">
    <property type="term" value="C:host cell plasma membrane"/>
    <property type="evidence" value="ECO:0007669"/>
    <property type="project" value="UniProtKB-SubCell"/>
</dbReference>
<comment type="domain">
    <text evidence="33">Some of the most genetically diverse regions of the viral genome are present in Env. They are called variable regions 1 through 5 (V1 through V5). Coreceptor usage of gp120 is determined mainly by the primary structure of the third variable region (V3) in the outer domain of gp120. The sequence of V3 determines which coreceptor, CCR5 and/or CXCR4 (corresponding to R5/macrophage, X4/T cell and R5X4/T cell and macrophage tropism), is used to trigger the fusion potential of the Env complex, and hence which cells the virus can infect. Binding to CCR5 involves a region adjacent in addition to V3.</text>
</comment>
<feature type="disulfide bond" evidence="33">
    <location>
        <begin position="118"/>
        <end position="204"/>
    </location>
</feature>
<dbReference type="GO" id="GO:0005198">
    <property type="term" value="F:structural molecule activity"/>
    <property type="evidence" value="ECO:0007669"/>
    <property type="project" value="UniProtKB-UniRule"/>
</dbReference>
<feature type="short sequence motif" description="Di-leucine internalization motif" evidence="33">
    <location>
        <begin position="849"/>
        <end position="850"/>
    </location>
</feature>
<dbReference type="FunFam" id="2.170.40.20:FF:000003">
    <property type="entry name" value="Envelope glycoprotein gp160"/>
    <property type="match status" value="1"/>
</dbReference>
<dbReference type="CDD" id="cd09909">
    <property type="entry name" value="HIV-1-like_HR1-HR2"/>
    <property type="match status" value="1"/>
</dbReference>
<keyword evidence="19 33" id="KW-1043">Host membrane</keyword>
<evidence type="ECO:0000256" key="25">
    <source>
        <dbReference type="ARBA" id="ARBA00023136"/>
    </source>
</evidence>
<comment type="subunit">
    <text evidence="33">The mature envelope protein (Env) consists of a homotrimer of non-covalently associated gp120-gp41 heterodimers. The resulting complex protrudes from the virus surface as a spike. There seems to be as few as 10 spikes on the average virion. Surface protein gp120 interacts with host CD4, CCR5 and CXCR4. Gp120 also interacts with the C-type lectins CD209/DC-SIGN and CLEC4M/DC-SIGNR (collectively referred to as DC-SIGN(R)). Gp120 and gp41 interact with GalCer. Gp120 interacts with host ITGA4/ITGB7 complex; on CD4+ T-cells, this interaction results in rapid activation of integrin ITGAL/LFA-1, which facilitates efficient cell-to-cell spreading of HIV-1. Gp120 interacts with cell-associated heparan sulfate; this interaction increases virus infectivity on permissive cells and may be involved in infection of CD4- cells.</text>
</comment>
<feature type="chain" id="PRO_5023557463" description="Envelope glycoprotein gp160" evidence="33">
    <location>
        <begin position="32"/>
        <end position="850"/>
    </location>
</feature>
<feature type="coiled-coil region" evidence="33">
    <location>
        <begin position="627"/>
        <end position="661"/>
    </location>
</feature>
<gene>
    <name evidence="33 38" type="primary">env</name>
</gene>
<keyword evidence="16 33" id="KW-0732">Signal</keyword>
<keyword evidence="8 33" id="KW-1170">Fusion of virus membrane with host endosomal membrane</keyword>
<keyword evidence="20 33" id="KW-0261">Viral envelope protein</keyword>
<comment type="domain">
    <text evidence="33">The YXXL motif is involved in determining the exact site of viral release at the surface of infected mononuclear cells and promotes endocytosis. YXXL and di-leucine endocytosis motifs interact directly or indirectly with the clathrin adapter complexes, opperate independently, and their activities are not additive.</text>
</comment>
<feature type="region of interest" description="Disordered" evidence="35">
    <location>
        <begin position="710"/>
        <end position="735"/>
    </location>
</feature>
<proteinExistence type="inferred from homology"/>
<dbReference type="GO" id="GO:0075512">
    <property type="term" value="P:clathrin-dependent endocytosis of virus by host cell"/>
    <property type="evidence" value="ECO:0007669"/>
    <property type="project" value="UniProtKB-UniRule"/>
</dbReference>
<comment type="domain">
    <text evidence="33">The membrane proximal external region (MPER) present in gp41 is a tryptophan-rich region recognized by the antibodies 2F5, Z13, and 4E10. MPER seems to play a role in fusion.</text>
</comment>
<evidence type="ECO:0000256" key="34">
    <source>
        <dbReference type="RuleBase" id="RU363095"/>
    </source>
</evidence>
<feature type="domain" description="Human immunodeficiency virus 1 envelope glycoprotein Gp120" evidence="36">
    <location>
        <begin position="33"/>
        <end position="505"/>
    </location>
</feature>
<keyword evidence="17 33" id="KW-1161">Viral attachment to host cell</keyword>
<dbReference type="EMBL" id="MH013165">
    <property type="protein sequence ID" value="AVN56776.1"/>
    <property type="molecule type" value="Genomic_RNA"/>
</dbReference>
<dbReference type="InterPro" id="IPR000328">
    <property type="entry name" value="GP41-like"/>
</dbReference>
<evidence type="ECO:0000256" key="14">
    <source>
        <dbReference type="ARBA" id="ARBA00022692"/>
    </source>
</evidence>
<name>A0A2P1H063_HV1</name>
<feature type="compositionally biased region" description="Basic and acidic residues" evidence="35">
    <location>
        <begin position="720"/>
        <end position="735"/>
    </location>
</feature>
<feature type="disulfide bond" evidence="33">
    <location>
        <begin position="217"/>
        <end position="246"/>
    </location>
</feature>
<keyword evidence="15 33" id="KW-0053">Apoptosis</keyword>
<comment type="subunit">
    <text evidence="32">The mature envelope protein (Env) consists of a homotrimer of non-covalently associated gp120-gp41 heterodimers. The resulting complex protrudes from the virus surface as a spike. There seems to be as few as 10 spikes on the average virion. Interacts with host CD4, CCR5 and CXCR4. Gp120 also interacts with the C-type lectins CD209/DC-SIGN and CLEC4M/DC-SIGNR (collectively referred to as DC-SIGN(R)). Gp120 and gp41 interact with GalCer. Gp120 interacts with host ITGA4/ITGB7 complex; on CD4+ T-cells, this interaction results in rapid activation of integrin ITGAL/LFA-1, which facilitates efficient cell-to-cell spreading of HIV-1. Gp120 interacts with cell-associated heparan sulfate; this interaction increases virus infectivity on permissive cells and may be involved in infection of CD4- cells.</text>
</comment>
<evidence type="ECO:0000256" key="11">
    <source>
        <dbReference type="ARBA" id="ARBA00022581"/>
    </source>
</evidence>
<comment type="PTM">
    <text evidence="33">Palmitoylation of the transmembrane protein and of Env polyprotein (prior to its proteolytic cleavage) is essential for their association with host cell membrane lipid rafts. Palmitoylation is therefore required for envelope trafficking to classical lipid rafts, but not for viral replication.</text>
</comment>
<feature type="disulfide bond" evidence="33">
    <location>
        <begin position="125"/>
        <end position="195"/>
    </location>
</feature>
<evidence type="ECO:0000256" key="35">
    <source>
        <dbReference type="SAM" id="MobiDB-lite"/>
    </source>
</evidence>
<evidence type="ECO:0000256" key="4">
    <source>
        <dbReference type="ARBA" id="ARBA00004563"/>
    </source>
</evidence>
<feature type="region of interest" description="Fusion peptide" evidence="33">
    <location>
        <begin position="506"/>
        <end position="526"/>
    </location>
</feature>
<dbReference type="Pfam" id="PF00517">
    <property type="entry name" value="GP41"/>
    <property type="match status" value="1"/>
</dbReference>
<dbReference type="SUPFAM" id="SSF56502">
    <property type="entry name" value="gp120 core"/>
    <property type="match status" value="2"/>
</dbReference>
<feature type="disulfide bond" evidence="33">
    <location>
        <begin position="227"/>
        <end position="238"/>
    </location>
</feature>
<feature type="transmembrane region" description="Helical" evidence="34">
    <location>
        <begin position="20"/>
        <end position="41"/>
    </location>
</feature>
<evidence type="ECO:0000256" key="1">
    <source>
        <dbReference type="ARBA" id="ARBA00004402"/>
    </source>
</evidence>
<dbReference type="GO" id="GO:0044175">
    <property type="term" value="C:host cell endosome membrane"/>
    <property type="evidence" value="ECO:0007669"/>
    <property type="project" value="UniProtKB-SubCell"/>
</dbReference>
<keyword evidence="13 33" id="KW-0165">Cleavage on pair of basic residues</keyword>
<dbReference type="FunFam" id="2.170.40.20:FF:000001">
    <property type="entry name" value="Envelope glycoprotein gp160"/>
    <property type="match status" value="1"/>
</dbReference>
<evidence type="ECO:0000313" key="38">
    <source>
        <dbReference type="EMBL" id="AVN56776.1"/>
    </source>
</evidence>
<keyword evidence="24 33" id="KW-0175">Coiled coil</keyword>
<evidence type="ECO:0000256" key="29">
    <source>
        <dbReference type="ARBA" id="ARBA00023280"/>
    </source>
</evidence>
<dbReference type="Gene3D" id="2.170.40.20">
    <property type="entry name" value="Human immunodeficiency virus 1, Gp160, envelope glycoprotein"/>
    <property type="match status" value="3"/>
</dbReference>
<evidence type="ECO:0000256" key="30">
    <source>
        <dbReference type="ARBA" id="ARBA00023288"/>
    </source>
</evidence>
<keyword evidence="29 33" id="KW-0899">Viral immunoevasion</keyword>
<evidence type="ECO:0000256" key="13">
    <source>
        <dbReference type="ARBA" id="ARBA00022685"/>
    </source>
</evidence>
<dbReference type="InterPro" id="IPR036377">
    <property type="entry name" value="Gp120_core_sf"/>
</dbReference>
<evidence type="ECO:0000256" key="9">
    <source>
        <dbReference type="ARBA" id="ARBA00022511"/>
    </source>
</evidence>
<comment type="subcellular location">
    <subcellularLocation>
        <location evidence="3">Host cell membrane</location>
        <topology evidence="3">Peripheral membrane protein</topology>
    </subcellularLocation>
    <subcellularLocation>
        <location evidence="1">Host cell membrane</location>
        <topology evidence="1">Single-pass type I membrane protein</topology>
    </subcellularLocation>
    <subcellularLocation>
        <location evidence="2">Host endosome membrane</location>
        <topology evidence="2">Peripheral membrane protein</topology>
    </subcellularLocation>
    <subcellularLocation>
        <location evidence="5">Host endosome membrane</location>
        <topology evidence="5">Single-pass type I membrane protein</topology>
    </subcellularLocation>
    <subcellularLocation>
        <location evidence="6">Virion membrane</location>
        <topology evidence="6">Peripheral membrane protein</topology>
    </subcellularLocation>
    <subcellularLocation>
        <location evidence="4">Virion membrane</location>
        <topology evidence="4">Single-pass type I membrane protein</topology>
    </subcellularLocation>
</comment>
<comment type="PTM">
    <text evidence="33">Specific enzymatic cleavages in vivo yield mature proteins. Envelope glycoproteins are synthesized as a inactive precursor that is heavily N-glycosylated and processed likely by host cell furin in the Golgi to yield the mature SU and TM proteins. The cleavage site between SU and TM requires the minimal sequence [KR]-X-[KR]-R. About 2 of the 9 disulfide bonds of gp41 are reduced by P4HB/PDI, following binding to CD4 receptor.</text>
</comment>
<evidence type="ECO:0000256" key="3">
    <source>
        <dbReference type="ARBA" id="ARBA00004505"/>
    </source>
</evidence>
<evidence type="ECO:0000256" key="32">
    <source>
        <dbReference type="ARBA" id="ARBA00062028"/>
    </source>
</evidence>
<evidence type="ECO:0000256" key="18">
    <source>
        <dbReference type="ARBA" id="ARBA00022844"/>
    </source>
</evidence>
<evidence type="ECO:0000256" key="8">
    <source>
        <dbReference type="ARBA" id="ARBA00022510"/>
    </source>
</evidence>
<comment type="function">
    <text evidence="33">Transmembrane protein gp41: Acts as a class I viral fusion protein. Under the current model, the protein has at least 3 conformational states: pre-fusion native state, pre-hairpin intermediate state, and post-fusion hairpin state. During fusion of viral and target intracellular membranes, the coiled coil regions (heptad repeats) assume a trimer-of-hairpins structure, positioning the fusion peptide in close proximity to the C-terminal region of the ectodomain. The formation of this structure appears to drive apposition and subsequent fusion of viral and target cell membranes. Complete fusion occurs in host cell endosomes and is dynamin-dependent, however some lipid transfer might occur at the plasma membrane. The virus undergoes clathrin-dependent internalization long before endosomal fusion, thus minimizing the surface exposure of conserved viral epitopes during fusion and reducing the efficacy of inhibitors targeting these epitopes. Membranes fusion leads to delivery of the nucleocapsid into the cytoplasm.</text>
</comment>
<evidence type="ECO:0000256" key="31">
    <source>
        <dbReference type="ARBA" id="ARBA00023296"/>
    </source>
</evidence>
<dbReference type="InterPro" id="IPR037527">
    <property type="entry name" value="Gp160"/>
</dbReference>
<comment type="caution">
    <text evidence="33 34">Lacks conserved residue(s) required for the propagation of feature annotation.</text>
</comment>
<feature type="region of interest" description="V2" evidence="33">
    <location>
        <begin position="156"/>
        <end position="195"/>
    </location>
</feature>
<evidence type="ECO:0000256" key="2">
    <source>
        <dbReference type="ARBA" id="ARBA00004433"/>
    </source>
</evidence>
<keyword evidence="12 33" id="KW-1162">Viral penetration into host cytoplasm</keyword>
<comment type="function">
    <text evidence="33">Surface protein gp120: Attaches the virus to the host lymphoid cell by binding to the primary receptor CD4. This interaction induces a structural rearrangement creating a high affinity binding site for a chemokine coreceptor like CXCR4 and/or CCR5. Acts as a ligand for CD209/DC-SIGN and CLEC4M/DC-SIGNR, which are respectively found on dendritic cells (DCs), and on endothelial cells of liver sinusoids and lymph node sinuses. These interactions allow capture of viral particles at mucosal surfaces by these cells and subsequent transmission to permissive cells. HIV subverts the migration properties of dendritic cells to gain access to CD4+ T-cells in lymph nodes. Virus transmission to permissive T-cells occurs either in trans (without DCs infection, through viral capture and transmission), or in cis (following DCs productive infection, through the usual CD4-gp120 interaction), thereby inducing a robust infection. In trans infection, bound virions remain infectious over days and it is proposed that they are not degraded, but protected in non-lysosomal acidic organelles within the DCs close to the cell membrane thus contributing to the viral infectious potential during DCs' migration from the periphery to the lymphoid tissues. On arrival at lymphoid tissues, intact virions recycle back to DCs' cell surface allowing virus transmission to CD4+ T-cells.</text>
</comment>
<feature type="disulfide bond" evidence="33">
    <location>
        <begin position="53"/>
        <end position="73"/>
    </location>
</feature>